<dbReference type="InParanoid" id="A0A165GJX7"/>
<reference evidence="2 3" key="1">
    <citation type="journal article" date="2016" name="Mol. Biol. Evol.">
        <title>Comparative Genomics of Early-Diverging Mushroom-Forming Fungi Provides Insights into the Origins of Lignocellulose Decay Capabilities.</title>
        <authorList>
            <person name="Nagy L.G."/>
            <person name="Riley R."/>
            <person name="Tritt A."/>
            <person name="Adam C."/>
            <person name="Daum C."/>
            <person name="Floudas D."/>
            <person name="Sun H."/>
            <person name="Yadav J.S."/>
            <person name="Pangilinan J."/>
            <person name="Larsson K.H."/>
            <person name="Matsuura K."/>
            <person name="Barry K."/>
            <person name="Labutti K."/>
            <person name="Kuo R."/>
            <person name="Ohm R.A."/>
            <person name="Bhattacharya S.S."/>
            <person name="Shirouzu T."/>
            <person name="Yoshinaga Y."/>
            <person name="Martin F.M."/>
            <person name="Grigoriev I.V."/>
            <person name="Hibbett D.S."/>
        </authorList>
    </citation>
    <scope>NUCLEOTIDE SEQUENCE [LARGE SCALE GENOMIC DNA]</scope>
    <source>
        <strain evidence="2 3">HHB12029</strain>
    </source>
</reference>
<evidence type="ECO:0000259" key="1">
    <source>
        <dbReference type="PROSITE" id="PS50097"/>
    </source>
</evidence>
<dbReference type="EMBL" id="KV426044">
    <property type="protein sequence ID" value="KZV90634.1"/>
    <property type="molecule type" value="Genomic_DNA"/>
</dbReference>
<proteinExistence type="predicted"/>
<dbReference type="Proteomes" id="UP000077266">
    <property type="component" value="Unassembled WGS sequence"/>
</dbReference>
<gene>
    <name evidence="2" type="ORF">EXIGLDRAFT_793783</name>
</gene>
<dbReference type="PROSITE" id="PS50097">
    <property type="entry name" value="BTB"/>
    <property type="match status" value="1"/>
</dbReference>
<dbReference type="InterPro" id="IPR000210">
    <property type="entry name" value="BTB/POZ_dom"/>
</dbReference>
<dbReference type="SUPFAM" id="SSF54695">
    <property type="entry name" value="POZ domain"/>
    <property type="match status" value="1"/>
</dbReference>
<evidence type="ECO:0000313" key="3">
    <source>
        <dbReference type="Proteomes" id="UP000077266"/>
    </source>
</evidence>
<feature type="domain" description="BTB" evidence="1">
    <location>
        <begin position="15"/>
        <end position="80"/>
    </location>
</feature>
<sequence>MASLTKHSKYYYKDGNITIKAGTVLFKVHISLLEEISEFFAGLFSNAEPGPAGEGTEEAPLLLPEVSAETFELILQYRYDALSVNLRYVAKDALVDFLRATTRLQCLSIHRVVANYVHETFSLADKLDVGLGHCGLDDWASSAFPELIYDSTSETPVVFHTPHSAVCWAAIYKARVSIQRLRTCNLASLLGEYGGKPGCGKKSLCVPHTIALWRWSESCASRESFMKELEPLRAQCAVCQECEVVPAAAIFKELLSWDDPGTEKVVRAAWDSVPIPRIV</sequence>
<dbReference type="SMART" id="SM00225">
    <property type="entry name" value="BTB"/>
    <property type="match status" value="1"/>
</dbReference>
<dbReference type="AlphaFoldDB" id="A0A165GJX7"/>
<dbReference type="InterPro" id="IPR011333">
    <property type="entry name" value="SKP1/BTB/POZ_sf"/>
</dbReference>
<dbReference type="OrthoDB" id="2635175at2759"/>
<name>A0A165GJX7_EXIGL</name>
<organism evidence="2 3">
    <name type="scientific">Exidia glandulosa HHB12029</name>
    <dbReference type="NCBI Taxonomy" id="1314781"/>
    <lineage>
        <taxon>Eukaryota</taxon>
        <taxon>Fungi</taxon>
        <taxon>Dikarya</taxon>
        <taxon>Basidiomycota</taxon>
        <taxon>Agaricomycotina</taxon>
        <taxon>Agaricomycetes</taxon>
        <taxon>Auriculariales</taxon>
        <taxon>Exidiaceae</taxon>
        <taxon>Exidia</taxon>
    </lineage>
</organism>
<protein>
    <recommendedName>
        <fullName evidence="1">BTB domain-containing protein</fullName>
    </recommendedName>
</protein>
<dbReference type="Pfam" id="PF00651">
    <property type="entry name" value="BTB"/>
    <property type="match status" value="1"/>
</dbReference>
<evidence type="ECO:0000313" key="2">
    <source>
        <dbReference type="EMBL" id="KZV90634.1"/>
    </source>
</evidence>
<dbReference type="CDD" id="cd18186">
    <property type="entry name" value="BTB_POZ_ZBTB_KLHL-like"/>
    <property type="match status" value="1"/>
</dbReference>
<keyword evidence="3" id="KW-1185">Reference proteome</keyword>
<dbReference type="Gene3D" id="3.30.710.10">
    <property type="entry name" value="Potassium Channel Kv1.1, Chain A"/>
    <property type="match status" value="1"/>
</dbReference>
<accession>A0A165GJX7</accession>